<feature type="region of interest" description="Disordered" evidence="1">
    <location>
        <begin position="146"/>
        <end position="165"/>
    </location>
</feature>
<gene>
    <name evidence="2" type="ORF">EXIGLDRAFT_705756</name>
</gene>
<evidence type="ECO:0000313" key="2">
    <source>
        <dbReference type="EMBL" id="KZV80179.1"/>
    </source>
</evidence>
<keyword evidence="3" id="KW-1185">Reference proteome</keyword>
<name>A0A165Z7R6_EXIGL</name>
<feature type="compositionally biased region" description="Basic residues" evidence="1">
    <location>
        <begin position="350"/>
        <end position="365"/>
    </location>
</feature>
<proteinExistence type="predicted"/>
<feature type="region of interest" description="Disordered" evidence="1">
    <location>
        <begin position="334"/>
        <end position="387"/>
    </location>
</feature>
<accession>A0A165Z7R6</accession>
<protein>
    <submittedName>
        <fullName evidence="2">Uncharacterized protein</fullName>
    </submittedName>
</protein>
<evidence type="ECO:0000313" key="3">
    <source>
        <dbReference type="Proteomes" id="UP000077266"/>
    </source>
</evidence>
<reference evidence="2 3" key="1">
    <citation type="journal article" date="2016" name="Mol. Biol. Evol.">
        <title>Comparative Genomics of Early-Diverging Mushroom-Forming Fungi Provides Insights into the Origins of Lignocellulose Decay Capabilities.</title>
        <authorList>
            <person name="Nagy L.G."/>
            <person name="Riley R."/>
            <person name="Tritt A."/>
            <person name="Adam C."/>
            <person name="Daum C."/>
            <person name="Floudas D."/>
            <person name="Sun H."/>
            <person name="Yadav J.S."/>
            <person name="Pangilinan J."/>
            <person name="Larsson K.H."/>
            <person name="Matsuura K."/>
            <person name="Barry K."/>
            <person name="Labutti K."/>
            <person name="Kuo R."/>
            <person name="Ohm R.A."/>
            <person name="Bhattacharya S.S."/>
            <person name="Shirouzu T."/>
            <person name="Yoshinaga Y."/>
            <person name="Martin F.M."/>
            <person name="Grigoriev I.V."/>
            <person name="Hibbett D.S."/>
        </authorList>
    </citation>
    <scope>NUCLEOTIDE SEQUENCE [LARGE SCALE GENOMIC DNA]</scope>
    <source>
        <strain evidence="2 3">HHB12029</strain>
    </source>
</reference>
<dbReference type="Proteomes" id="UP000077266">
    <property type="component" value="Unassembled WGS sequence"/>
</dbReference>
<dbReference type="AlphaFoldDB" id="A0A165Z7R6"/>
<dbReference type="InParanoid" id="A0A165Z7R6"/>
<feature type="compositionally biased region" description="Basic and acidic residues" evidence="1">
    <location>
        <begin position="146"/>
        <end position="158"/>
    </location>
</feature>
<organism evidence="2 3">
    <name type="scientific">Exidia glandulosa HHB12029</name>
    <dbReference type="NCBI Taxonomy" id="1314781"/>
    <lineage>
        <taxon>Eukaryota</taxon>
        <taxon>Fungi</taxon>
        <taxon>Dikarya</taxon>
        <taxon>Basidiomycota</taxon>
        <taxon>Agaricomycotina</taxon>
        <taxon>Agaricomycetes</taxon>
        <taxon>Auriculariales</taxon>
        <taxon>Exidiaceae</taxon>
        <taxon>Exidia</taxon>
    </lineage>
</organism>
<sequence length="387" mass="43804">MGTAPRRRRPQTAPKRRARLPIDRRRLQKKARIGLHAALDDVADHVQKRVSEISKEFGRSKAWVRAHLYGGSKSARFMRRVKKIRLYDAYVHWKSKEMNKDPPDGVPYKLAEIKAKIQRERPNYKVRPVADQQVWLDAYKAHKEASARDKRVNRKGEQQDATSSLKGVSNDLDTLKARTGVVSMVIAVRPEVLFTMEPWVHCDTNTEKFCNVALGKTPDQIARLLEMWTVHGPSGLISDAPKNADEMKSACRRLISSKLDDIIALRYKGGVPPTVKMNYDSYDDAILVPHRVRLLGWTFNGGKFKNPGKLAMVEVRALYNGLIDQSVRWELVPEPGEGEDDIIPITTEKRTRKTRSDKNKKRKPRPVVQPVVPDSSESGSGSGSDSD</sequence>
<dbReference type="EMBL" id="KV426512">
    <property type="protein sequence ID" value="KZV80179.1"/>
    <property type="molecule type" value="Genomic_DNA"/>
</dbReference>
<evidence type="ECO:0000256" key="1">
    <source>
        <dbReference type="SAM" id="MobiDB-lite"/>
    </source>
</evidence>
<dbReference type="OrthoDB" id="2685591at2759"/>
<feature type="compositionally biased region" description="Low complexity" evidence="1">
    <location>
        <begin position="366"/>
        <end position="387"/>
    </location>
</feature>